<accession>A0AAE0AXJ8</accession>
<keyword evidence="2" id="KW-1185">Reference proteome</keyword>
<evidence type="ECO:0000313" key="1">
    <source>
        <dbReference type="EMBL" id="KAK3225680.1"/>
    </source>
</evidence>
<gene>
    <name evidence="1" type="ORF">Dsin_005542</name>
</gene>
<reference evidence="1" key="1">
    <citation type="journal article" date="2023" name="Plant J.">
        <title>Genome sequences and population genomics provide insights into the demographic history, inbreeding, and mutation load of two 'living fossil' tree species of Dipteronia.</title>
        <authorList>
            <person name="Feng Y."/>
            <person name="Comes H.P."/>
            <person name="Chen J."/>
            <person name="Zhu S."/>
            <person name="Lu R."/>
            <person name="Zhang X."/>
            <person name="Li P."/>
            <person name="Qiu J."/>
            <person name="Olsen K.M."/>
            <person name="Qiu Y."/>
        </authorList>
    </citation>
    <scope>NUCLEOTIDE SEQUENCE</scope>
    <source>
        <strain evidence="1">NBL</strain>
    </source>
</reference>
<proteinExistence type="predicted"/>
<dbReference type="AlphaFoldDB" id="A0AAE0AXJ8"/>
<evidence type="ECO:0000313" key="2">
    <source>
        <dbReference type="Proteomes" id="UP001281410"/>
    </source>
</evidence>
<dbReference type="EMBL" id="JANJYJ010000002">
    <property type="protein sequence ID" value="KAK3225680.1"/>
    <property type="molecule type" value="Genomic_DNA"/>
</dbReference>
<dbReference type="Proteomes" id="UP001281410">
    <property type="component" value="Unassembled WGS sequence"/>
</dbReference>
<organism evidence="1 2">
    <name type="scientific">Dipteronia sinensis</name>
    <dbReference type="NCBI Taxonomy" id="43782"/>
    <lineage>
        <taxon>Eukaryota</taxon>
        <taxon>Viridiplantae</taxon>
        <taxon>Streptophyta</taxon>
        <taxon>Embryophyta</taxon>
        <taxon>Tracheophyta</taxon>
        <taxon>Spermatophyta</taxon>
        <taxon>Magnoliopsida</taxon>
        <taxon>eudicotyledons</taxon>
        <taxon>Gunneridae</taxon>
        <taxon>Pentapetalae</taxon>
        <taxon>rosids</taxon>
        <taxon>malvids</taxon>
        <taxon>Sapindales</taxon>
        <taxon>Sapindaceae</taxon>
        <taxon>Hippocastanoideae</taxon>
        <taxon>Acereae</taxon>
        <taxon>Dipteronia</taxon>
    </lineage>
</organism>
<protein>
    <submittedName>
        <fullName evidence="1">Uncharacterized protein</fullName>
    </submittedName>
</protein>
<sequence length="91" mass="10835">MHYLVKSLSSLLAAFEWIQKEWRSGVLRNEHCAILESEIVEYKWLKIAPRGLWAITTLRNLKLCYMPYEFHMMAQDRTGENSYRLENALPM</sequence>
<name>A0AAE0AXJ8_9ROSI</name>
<comment type="caution">
    <text evidence="1">The sequence shown here is derived from an EMBL/GenBank/DDBJ whole genome shotgun (WGS) entry which is preliminary data.</text>
</comment>